<evidence type="ECO:0000313" key="3">
    <source>
        <dbReference type="EMBL" id="TYL36395.1"/>
    </source>
</evidence>
<sequence>MTDKTEHTDSILRRTVLKASTVAAGAFALSGSATAIDEHEDENEEGTGKPDDKPEDKPESEEPEVDEPEGYGAELLAQHVVFKDDVALDTTITYAEGEMGTQEASLPDGETAVLAEIAWEPGGRTGWHTHPGSVIVLITEGEVELLNEDDCVVRTYTAGEAFVARGMGNVHVATNASDTEEAGGYAMYIGVPDGEPATEWVEPVDC</sequence>
<dbReference type="EMBL" id="PHNJ01000018">
    <property type="protein sequence ID" value="TYL36395.1"/>
    <property type="molecule type" value="Genomic_DNA"/>
</dbReference>
<dbReference type="InterPro" id="IPR014710">
    <property type="entry name" value="RmlC-like_jellyroll"/>
</dbReference>
<dbReference type="AlphaFoldDB" id="A0A8J8PXQ6"/>
<comment type="caution">
    <text evidence="3">The sequence shown here is derived from an EMBL/GenBank/DDBJ whole genome shotgun (WGS) entry which is preliminary data.</text>
</comment>
<proteinExistence type="predicted"/>
<dbReference type="InterPro" id="IPR013096">
    <property type="entry name" value="Cupin_2"/>
</dbReference>
<feature type="compositionally biased region" description="Basic and acidic residues" evidence="1">
    <location>
        <begin position="46"/>
        <end position="57"/>
    </location>
</feature>
<dbReference type="PROSITE" id="PS51318">
    <property type="entry name" value="TAT"/>
    <property type="match status" value="1"/>
</dbReference>
<feature type="domain" description="Cupin type-2" evidence="2">
    <location>
        <begin position="118"/>
        <end position="179"/>
    </location>
</feature>
<evidence type="ECO:0000259" key="2">
    <source>
        <dbReference type="Pfam" id="PF07883"/>
    </source>
</evidence>
<dbReference type="InterPro" id="IPR011051">
    <property type="entry name" value="RmlC_Cupin_sf"/>
</dbReference>
<dbReference type="Pfam" id="PF07883">
    <property type="entry name" value="Cupin_2"/>
    <property type="match status" value="1"/>
</dbReference>
<gene>
    <name evidence="3" type="ORF">CV102_22460</name>
</gene>
<dbReference type="Proteomes" id="UP000766904">
    <property type="component" value="Unassembled WGS sequence"/>
</dbReference>
<dbReference type="PANTHER" id="PTHR38599:SF1">
    <property type="entry name" value="CUPIN DOMAIN PROTEIN (AFU_ORTHOLOGUE AFUA_3G13620)"/>
    <property type="match status" value="1"/>
</dbReference>
<dbReference type="OrthoDB" id="82049at2157"/>
<accession>A0A8J8PXQ6</accession>
<organism evidence="3 4">
    <name type="scientific">Natronococcus pandeyae</name>
    <dbReference type="NCBI Taxonomy" id="2055836"/>
    <lineage>
        <taxon>Archaea</taxon>
        <taxon>Methanobacteriati</taxon>
        <taxon>Methanobacteriota</taxon>
        <taxon>Stenosarchaea group</taxon>
        <taxon>Halobacteria</taxon>
        <taxon>Halobacteriales</taxon>
        <taxon>Natrialbaceae</taxon>
        <taxon>Natronococcus</taxon>
    </lineage>
</organism>
<protein>
    <submittedName>
        <fullName evidence="3">Cupin</fullName>
    </submittedName>
</protein>
<feature type="region of interest" description="Disordered" evidence="1">
    <location>
        <begin position="29"/>
        <end position="68"/>
    </location>
</feature>
<evidence type="ECO:0000256" key="1">
    <source>
        <dbReference type="SAM" id="MobiDB-lite"/>
    </source>
</evidence>
<name>A0A8J8PXQ6_9EURY</name>
<dbReference type="SUPFAM" id="SSF51182">
    <property type="entry name" value="RmlC-like cupins"/>
    <property type="match status" value="1"/>
</dbReference>
<dbReference type="Gene3D" id="2.60.120.10">
    <property type="entry name" value="Jelly Rolls"/>
    <property type="match status" value="1"/>
</dbReference>
<dbReference type="InterPro" id="IPR006311">
    <property type="entry name" value="TAT_signal"/>
</dbReference>
<dbReference type="PANTHER" id="PTHR38599">
    <property type="entry name" value="CUPIN DOMAIN PROTEIN (AFU_ORTHOLOGUE AFUA_3G13620)"/>
    <property type="match status" value="1"/>
</dbReference>
<keyword evidence="4" id="KW-1185">Reference proteome</keyword>
<reference evidence="3" key="1">
    <citation type="submission" date="2017-11" db="EMBL/GenBank/DDBJ databases">
        <authorList>
            <person name="Kajale S.C."/>
            <person name="Sharma A."/>
        </authorList>
    </citation>
    <scope>NUCLEOTIDE SEQUENCE</scope>
    <source>
        <strain evidence="3">LS1_42</strain>
    </source>
</reference>
<evidence type="ECO:0000313" key="4">
    <source>
        <dbReference type="Proteomes" id="UP000766904"/>
    </source>
</evidence>
<feature type="compositionally biased region" description="Acidic residues" evidence="1">
    <location>
        <begin position="58"/>
        <end position="68"/>
    </location>
</feature>
<dbReference type="RefSeq" id="WP_148860230.1">
    <property type="nucleotide sequence ID" value="NZ_PHNJ01000018.1"/>
</dbReference>